<gene>
    <name evidence="3" type="ORF">Tci_213865</name>
</gene>
<feature type="compositionally biased region" description="Basic residues" evidence="2">
    <location>
        <begin position="197"/>
        <end position="209"/>
    </location>
</feature>
<feature type="region of interest" description="Disordered" evidence="2">
    <location>
        <begin position="302"/>
        <end position="321"/>
    </location>
</feature>
<feature type="region of interest" description="Disordered" evidence="2">
    <location>
        <begin position="539"/>
        <end position="558"/>
    </location>
</feature>
<keyword evidence="1" id="KW-0175">Coiled coil</keyword>
<feature type="compositionally biased region" description="Polar residues" evidence="2">
    <location>
        <begin position="179"/>
        <end position="196"/>
    </location>
</feature>
<dbReference type="AlphaFoldDB" id="A0A699GUX5"/>
<evidence type="ECO:0008006" key="4">
    <source>
        <dbReference type="Google" id="ProtNLM"/>
    </source>
</evidence>
<accession>A0A699GUX5</accession>
<feature type="coiled-coil region" evidence="1">
    <location>
        <begin position="416"/>
        <end position="483"/>
    </location>
</feature>
<reference evidence="3" key="1">
    <citation type="journal article" date="2019" name="Sci. Rep.">
        <title>Draft genome of Tanacetum cinerariifolium, the natural source of mosquito coil.</title>
        <authorList>
            <person name="Yamashiro T."/>
            <person name="Shiraishi A."/>
            <person name="Satake H."/>
            <person name="Nakayama K."/>
        </authorList>
    </citation>
    <scope>NUCLEOTIDE SEQUENCE</scope>
</reference>
<proteinExistence type="predicted"/>
<evidence type="ECO:0000256" key="1">
    <source>
        <dbReference type="SAM" id="Coils"/>
    </source>
</evidence>
<name>A0A699GUX5_TANCI</name>
<feature type="region of interest" description="Disordered" evidence="2">
    <location>
        <begin position="173"/>
        <end position="235"/>
    </location>
</feature>
<feature type="coiled-coil region" evidence="1">
    <location>
        <begin position="241"/>
        <end position="282"/>
    </location>
</feature>
<evidence type="ECO:0000313" key="3">
    <source>
        <dbReference type="EMBL" id="GEW41889.1"/>
    </source>
</evidence>
<organism evidence="3">
    <name type="scientific">Tanacetum cinerariifolium</name>
    <name type="common">Dalmatian daisy</name>
    <name type="synonym">Chrysanthemum cinerariifolium</name>
    <dbReference type="NCBI Taxonomy" id="118510"/>
    <lineage>
        <taxon>Eukaryota</taxon>
        <taxon>Viridiplantae</taxon>
        <taxon>Streptophyta</taxon>
        <taxon>Embryophyta</taxon>
        <taxon>Tracheophyta</taxon>
        <taxon>Spermatophyta</taxon>
        <taxon>Magnoliopsida</taxon>
        <taxon>eudicotyledons</taxon>
        <taxon>Gunneridae</taxon>
        <taxon>Pentapetalae</taxon>
        <taxon>asterids</taxon>
        <taxon>campanulids</taxon>
        <taxon>Asterales</taxon>
        <taxon>Asteraceae</taxon>
        <taxon>Asteroideae</taxon>
        <taxon>Anthemideae</taxon>
        <taxon>Anthemidinae</taxon>
        <taxon>Tanacetum</taxon>
    </lineage>
</organism>
<evidence type="ECO:0000256" key="2">
    <source>
        <dbReference type="SAM" id="MobiDB-lite"/>
    </source>
</evidence>
<protein>
    <recommendedName>
        <fullName evidence="4">Xylulose kinase-1</fullName>
    </recommendedName>
</protein>
<sequence length="592" mass="67720">MSTIKFAETHNLVAFLEKPAESKGFEQIIDLLNATPIRYTLTINPTIYTSCIQQFWDSAKVKTVNEDVWIRALIDGKKIIIIEASIRRDLHFQDAEGTAYLPNDTIFEELARIGFVQVFVNHQLGDMSHHKKIFVTPSLTKKVFANMKREGKGFSRLITPLFETMIVQAPEEVGEGSEVPSNTHHTPIIIQPSSFQPHKKQTSRRKQRKETKVPLTKPQTEERVPTTSNDPLPSGEDRMQLTELMNLCTNLQKQVLDLEKTKTAQAKKIADLKKRVKKLERTKKLRTFGLKRLWKIGSTARVESSKDKESLGGQEDASKQGRMIDNIDQDEEIALVNETQGRMNDEEMFEVNDLAGDEVIVDATAGEVVTTAKDVEVTTATTTPQISKDELTLAQTLIEIKIAKPKERGKDQIAFNEEVTRNIEAEIKAKMEEEERIAREKDEANMDVIEQWDEVQAKTVADMELAQKLQTKEQEQLTDAEKARLFMELLEKRRKFFAREREKFKRGTEHPLKLNKEILSIKRVNTFVDMNTEIVKERSKNTQAEKLDEHAEAEVDNDQKEAEMKMYMKIIPDDEIAIDAIPLATKHPIIVD</sequence>
<comment type="caution">
    <text evidence="3">The sequence shown here is derived from an EMBL/GenBank/DDBJ whole genome shotgun (WGS) entry which is preliminary data.</text>
</comment>
<dbReference type="EMBL" id="BKCJ010057572">
    <property type="protein sequence ID" value="GEW41889.1"/>
    <property type="molecule type" value="Genomic_DNA"/>
</dbReference>